<organism evidence="3 4">
    <name type="scientific">Cupriavidus necator</name>
    <name type="common">Alcaligenes eutrophus</name>
    <name type="synonym">Ralstonia eutropha</name>
    <dbReference type="NCBI Taxonomy" id="106590"/>
    <lineage>
        <taxon>Bacteria</taxon>
        <taxon>Pseudomonadati</taxon>
        <taxon>Pseudomonadota</taxon>
        <taxon>Betaproteobacteria</taxon>
        <taxon>Burkholderiales</taxon>
        <taxon>Burkholderiaceae</taxon>
        <taxon>Cupriavidus</taxon>
    </lineage>
</organism>
<sequence length="419" mass="45985">MTPHIHLSASALLSSQADRVALIRQYANEADGADFNRKWLDVLERCATWFSSMPLRHNEHAEAGGAFRATVEAAYFAMRLSGAQKFAANQTSERRRQLEPQYLYALFLAACCSRLDEPCRHFQFFRDRDGVEWIPAVHGAFGPWLSDDTYRVTRRDAALPLERMRTALLAREILGADRLAQFDGQVLADLFGAINPEPRPTGLETLLHKVVRQAIDTVTQFEIKARRAAFAPDTTPAPSVEALTAAVDSTQIKTPAPPAPAQADSTSGPENASTVVVSQMDKEAGPGTGEAQSQAETAEGTQREVARSIVQLDGTKSLRPDQTADPFKETLAGASNLMREFFRALAQDVSAGKVKVSWVDSKLAISKRMLSNYGIASETLIDNLRKFQLLYKIVGQDILLVDKVANLIASRPQSPESSE</sequence>
<feature type="domain" description="Uncharacterised" evidence="2">
    <location>
        <begin position="12"/>
        <end position="223"/>
    </location>
</feature>
<feature type="compositionally biased region" description="Polar residues" evidence="1">
    <location>
        <begin position="263"/>
        <end position="277"/>
    </location>
</feature>
<dbReference type="Proteomes" id="UP000189627">
    <property type="component" value="Plasmid pENH92"/>
</dbReference>
<feature type="compositionally biased region" description="Polar residues" evidence="1">
    <location>
        <begin position="290"/>
        <end position="300"/>
    </location>
</feature>
<protein>
    <submittedName>
        <fullName evidence="3">Type VI secretion protein</fullName>
    </submittedName>
</protein>
<name>A0A1U9V4E5_CUPNE</name>
<dbReference type="Pfam" id="PF07514">
    <property type="entry name" value="TraI_2"/>
    <property type="match status" value="1"/>
</dbReference>
<dbReference type="AlphaFoldDB" id="A0A1U9V4E5"/>
<dbReference type="KEGG" id="cuh:BJN34_37065"/>
<dbReference type="EMBL" id="CP017759">
    <property type="protein sequence ID" value="AQV99487.1"/>
    <property type="molecule type" value="Genomic_DNA"/>
</dbReference>
<evidence type="ECO:0000259" key="2">
    <source>
        <dbReference type="Pfam" id="PF07514"/>
    </source>
</evidence>
<reference evidence="4" key="1">
    <citation type="submission" date="2017-02" db="EMBL/GenBank/DDBJ databases">
        <title>Complete genome sequence of Cupriavidus necator strain NH9, a 3-chlorobenzoate degrader.</title>
        <authorList>
            <person name="Moriuchi R."/>
            <person name="Dohra H."/>
            <person name="Ogawa N."/>
        </authorList>
    </citation>
    <scope>NUCLEOTIDE SEQUENCE [LARGE SCALE GENOMIC DNA]</scope>
    <source>
        <strain evidence="4">NH9</strain>
        <plasmid evidence="4">penh92</plasmid>
    </source>
</reference>
<keyword evidence="3" id="KW-0614">Plasmid</keyword>
<evidence type="ECO:0000313" key="3">
    <source>
        <dbReference type="EMBL" id="AQV99487.1"/>
    </source>
</evidence>
<accession>A0A1U9V4E5</accession>
<dbReference type="Gene3D" id="1.10.3210.40">
    <property type="match status" value="1"/>
</dbReference>
<gene>
    <name evidence="3" type="ORF">BJN34_37065</name>
</gene>
<dbReference type="InterPro" id="IPR011119">
    <property type="entry name" value="Unchr_helicase_relaxase_TraI"/>
</dbReference>
<geneLocation type="plasmid" evidence="4">
    <name>penh92</name>
</geneLocation>
<dbReference type="OrthoDB" id="8951455at2"/>
<evidence type="ECO:0000313" key="4">
    <source>
        <dbReference type="Proteomes" id="UP000189627"/>
    </source>
</evidence>
<dbReference type="RefSeq" id="WP_078201902.1">
    <property type="nucleotide sequence ID" value="NZ_CP017759.1"/>
</dbReference>
<feature type="region of interest" description="Disordered" evidence="1">
    <location>
        <begin position="252"/>
        <end position="303"/>
    </location>
</feature>
<proteinExistence type="predicted"/>
<evidence type="ECO:0000256" key="1">
    <source>
        <dbReference type="SAM" id="MobiDB-lite"/>
    </source>
</evidence>